<dbReference type="KEGG" id="oho:Oweho_2068"/>
<dbReference type="InterPro" id="IPR036397">
    <property type="entry name" value="RNaseH_sf"/>
</dbReference>
<dbReference type="InterPro" id="IPR048020">
    <property type="entry name" value="Transpos_IS3"/>
</dbReference>
<reference evidence="2 3" key="1">
    <citation type="journal article" date="2012" name="Stand. Genomic Sci.">
        <title>Genome sequence of the orange-pigmented seawater bacterium Owenweeksia hongkongensis type strain (UST20020801(T)).</title>
        <authorList>
            <person name="Riedel T."/>
            <person name="Held B."/>
            <person name="Nolan M."/>
            <person name="Lucas S."/>
            <person name="Lapidus A."/>
            <person name="Tice H."/>
            <person name="Del Rio T.G."/>
            <person name="Cheng J.F."/>
            <person name="Han C."/>
            <person name="Tapia R."/>
            <person name="Goodwin L.A."/>
            <person name="Pitluck S."/>
            <person name="Liolios K."/>
            <person name="Mavromatis K."/>
            <person name="Pagani I."/>
            <person name="Ivanova N."/>
            <person name="Mikhailova N."/>
            <person name="Pati A."/>
            <person name="Chen A."/>
            <person name="Palaniappan K."/>
            <person name="Rohde M."/>
            <person name="Tindall B.J."/>
            <person name="Detter J.C."/>
            <person name="Goker M."/>
            <person name="Woyke T."/>
            <person name="Bristow J."/>
            <person name="Eisen J.A."/>
            <person name="Markowitz V."/>
            <person name="Hugenholtz P."/>
            <person name="Klenk H.P."/>
            <person name="Kyrpides N.C."/>
        </authorList>
    </citation>
    <scope>NUCLEOTIDE SEQUENCE</scope>
    <source>
        <strain evidence="3">DSM 17368 / JCM 12287 / NRRL B-23963</strain>
    </source>
</reference>
<dbReference type="GO" id="GO:0003676">
    <property type="term" value="F:nucleic acid binding"/>
    <property type="evidence" value="ECO:0007669"/>
    <property type="project" value="InterPro"/>
</dbReference>
<dbReference type="InterPro" id="IPR012337">
    <property type="entry name" value="RNaseH-like_sf"/>
</dbReference>
<accession>G8R3I8</accession>
<dbReference type="PANTHER" id="PTHR46889">
    <property type="entry name" value="TRANSPOSASE INSF FOR INSERTION SEQUENCE IS3B-RELATED"/>
    <property type="match status" value="1"/>
</dbReference>
<dbReference type="Pfam" id="PF00665">
    <property type="entry name" value="rve"/>
    <property type="match status" value="1"/>
</dbReference>
<feature type="domain" description="Integrase catalytic" evidence="1">
    <location>
        <begin position="101"/>
        <end position="264"/>
    </location>
</feature>
<name>G8R3I8_OWEHD</name>
<protein>
    <submittedName>
        <fullName evidence="2">Transposase</fullName>
    </submittedName>
</protein>
<dbReference type="InterPro" id="IPR001584">
    <property type="entry name" value="Integrase_cat-core"/>
</dbReference>
<dbReference type="Proteomes" id="UP000005631">
    <property type="component" value="Chromosome"/>
</dbReference>
<evidence type="ECO:0000313" key="3">
    <source>
        <dbReference type="Proteomes" id="UP000005631"/>
    </source>
</evidence>
<dbReference type="NCBIfam" id="NF033516">
    <property type="entry name" value="transpos_IS3"/>
    <property type="match status" value="1"/>
</dbReference>
<proteinExistence type="predicted"/>
<dbReference type="InterPro" id="IPR050900">
    <property type="entry name" value="Transposase_IS3/IS150/IS904"/>
</dbReference>
<dbReference type="AlphaFoldDB" id="G8R3I8"/>
<organism evidence="2 3">
    <name type="scientific">Owenweeksia hongkongensis (strain DSM 17368 / CIP 108786 / JCM 12287 / NRRL B-23963 / UST20020801)</name>
    <dbReference type="NCBI Taxonomy" id="926562"/>
    <lineage>
        <taxon>Bacteria</taxon>
        <taxon>Pseudomonadati</taxon>
        <taxon>Bacteroidota</taxon>
        <taxon>Flavobacteriia</taxon>
        <taxon>Flavobacteriales</taxon>
        <taxon>Owenweeksiaceae</taxon>
        <taxon>Owenweeksia</taxon>
    </lineage>
</organism>
<dbReference type="HOGENOM" id="CLU_027402_4_2_10"/>
<gene>
    <name evidence="2" type="ordered locus">Oweho_2068</name>
</gene>
<dbReference type="PATRIC" id="fig|926562.3.peg.2080"/>
<dbReference type="Gene3D" id="3.30.420.10">
    <property type="entry name" value="Ribonuclease H-like superfamily/Ribonuclease H"/>
    <property type="match status" value="1"/>
</dbReference>
<dbReference type="PROSITE" id="PS50994">
    <property type="entry name" value="INTEGRASE"/>
    <property type="match status" value="1"/>
</dbReference>
<dbReference type="eggNOG" id="COG2801">
    <property type="taxonomic scope" value="Bacteria"/>
</dbReference>
<dbReference type="PANTHER" id="PTHR46889:SF5">
    <property type="entry name" value="INTEGRASE PROTEIN"/>
    <property type="match status" value="1"/>
</dbReference>
<dbReference type="GO" id="GO:0015074">
    <property type="term" value="P:DNA integration"/>
    <property type="evidence" value="ECO:0007669"/>
    <property type="project" value="InterPro"/>
</dbReference>
<dbReference type="SUPFAM" id="SSF53098">
    <property type="entry name" value="Ribonuclease H-like"/>
    <property type="match status" value="1"/>
</dbReference>
<keyword evidence="3" id="KW-1185">Reference proteome</keyword>
<evidence type="ECO:0000313" key="2">
    <source>
        <dbReference type="EMBL" id="AEV33044.1"/>
    </source>
</evidence>
<sequence>MFGYSRQVYYRAIKAEEAKKQRAQKVVSLVQEKRMSMPRLGTRKLYHLLQPELQALGVGRDKLFHILKANHMLIQPKKSYHITTNSHHRFRKHKNVIADLPITRPEQLWVADITYVGTRENPMYLALVTDAYSKKIVGYNVSNSLSVDGALSALKQAIKNRKYPSQPLIHHSDRDLQYCSTDYQKQLAKAKITCSMTESYDPYANAIAERINGILKQEFIEVVKADKLDIMKPLVEDSVSIYNKQRPHLSCQMNTPEQMHKQDQVKIKSYKKQNLGEASFTKV</sequence>
<evidence type="ECO:0000259" key="1">
    <source>
        <dbReference type="PROSITE" id="PS50994"/>
    </source>
</evidence>
<dbReference type="STRING" id="926562.Oweho_2068"/>
<dbReference type="EMBL" id="CP003156">
    <property type="protein sequence ID" value="AEV33044.1"/>
    <property type="molecule type" value="Genomic_DNA"/>
</dbReference>